<evidence type="ECO:0008006" key="4">
    <source>
        <dbReference type="Google" id="ProtNLM"/>
    </source>
</evidence>
<reference evidence="2 3" key="1">
    <citation type="submission" date="2016-09" db="EMBL/GenBank/DDBJ databases">
        <title>Phylogenomics of Achromobacter.</title>
        <authorList>
            <person name="Jeukens J."/>
            <person name="Freschi L."/>
            <person name="Vincent A.T."/>
            <person name="Emond-Rheault J.-G."/>
            <person name="Kukavica-Ibrulj I."/>
            <person name="Charette S.J."/>
            <person name="Levesque R.C."/>
        </authorList>
    </citation>
    <scope>NUCLEOTIDE SEQUENCE [LARGE SCALE GENOMIC DNA]</scope>
    <source>
        <strain evidence="2 3">AUS488</strain>
    </source>
</reference>
<gene>
    <name evidence="2" type="ORF">BIZ92_26325</name>
</gene>
<feature type="compositionally biased region" description="Low complexity" evidence="1">
    <location>
        <begin position="18"/>
        <end position="42"/>
    </location>
</feature>
<proteinExistence type="predicted"/>
<protein>
    <recommendedName>
        <fullName evidence="4">MatE family transporter</fullName>
    </recommendedName>
</protein>
<accession>A0A1R1JSU5</accession>
<dbReference type="Proteomes" id="UP000187251">
    <property type="component" value="Unassembled WGS sequence"/>
</dbReference>
<dbReference type="RefSeq" id="WP_076412334.1">
    <property type="nucleotide sequence ID" value="NZ_AP028040.1"/>
</dbReference>
<comment type="caution">
    <text evidence="2">The sequence shown here is derived from an EMBL/GenBank/DDBJ whole genome shotgun (WGS) entry which is preliminary data.</text>
</comment>
<sequence>MSVPSRIPDPVGSPPAGPSDSSDSPSDLPVSSPQSDSDSDAQGTGDRPTADPLTPEDAGSDIAPDGVVDETGAGVSHAPPDAARNGGRPGPAPGDDTV</sequence>
<dbReference type="AlphaFoldDB" id="A0A1R1JSU5"/>
<evidence type="ECO:0000313" key="3">
    <source>
        <dbReference type="Proteomes" id="UP000187251"/>
    </source>
</evidence>
<dbReference type="EMBL" id="MJMN01000015">
    <property type="protein sequence ID" value="OMG86379.1"/>
    <property type="molecule type" value="Genomic_DNA"/>
</dbReference>
<name>A0A1R1JSU5_ALCXX</name>
<evidence type="ECO:0000313" key="2">
    <source>
        <dbReference type="EMBL" id="OMG86379.1"/>
    </source>
</evidence>
<organism evidence="2 3">
    <name type="scientific">Alcaligenes xylosoxydans xylosoxydans</name>
    <name type="common">Achromobacter xylosoxidans</name>
    <dbReference type="NCBI Taxonomy" id="85698"/>
    <lineage>
        <taxon>Bacteria</taxon>
        <taxon>Pseudomonadati</taxon>
        <taxon>Pseudomonadota</taxon>
        <taxon>Betaproteobacteria</taxon>
        <taxon>Burkholderiales</taxon>
        <taxon>Alcaligenaceae</taxon>
        <taxon>Achromobacter</taxon>
    </lineage>
</organism>
<feature type="region of interest" description="Disordered" evidence="1">
    <location>
        <begin position="1"/>
        <end position="98"/>
    </location>
</feature>
<evidence type="ECO:0000256" key="1">
    <source>
        <dbReference type="SAM" id="MobiDB-lite"/>
    </source>
</evidence>